<dbReference type="Proteomes" id="UP001470230">
    <property type="component" value="Unassembled WGS sequence"/>
</dbReference>
<name>A0ABR2IYF7_9EUKA</name>
<gene>
    <name evidence="1" type="ORF">M9Y10_008178</name>
</gene>
<reference evidence="1 2" key="1">
    <citation type="submission" date="2024-04" db="EMBL/GenBank/DDBJ databases">
        <title>Tritrichomonas musculus Genome.</title>
        <authorList>
            <person name="Alves-Ferreira E."/>
            <person name="Grigg M."/>
            <person name="Lorenzi H."/>
            <person name="Galac M."/>
        </authorList>
    </citation>
    <scope>NUCLEOTIDE SEQUENCE [LARGE SCALE GENOMIC DNA]</scope>
    <source>
        <strain evidence="1 2">EAF2021</strain>
    </source>
</reference>
<accession>A0ABR2IYF7</accession>
<evidence type="ECO:0000313" key="2">
    <source>
        <dbReference type="Proteomes" id="UP001470230"/>
    </source>
</evidence>
<evidence type="ECO:0000313" key="1">
    <source>
        <dbReference type="EMBL" id="KAK8870300.1"/>
    </source>
</evidence>
<protein>
    <submittedName>
        <fullName evidence="1">Uncharacterized protein</fullName>
    </submittedName>
</protein>
<organism evidence="1 2">
    <name type="scientific">Tritrichomonas musculus</name>
    <dbReference type="NCBI Taxonomy" id="1915356"/>
    <lineage>
        <taxon>Eukaryota</taxon>
        <taxon>Metamonada</taxon>
        <taxon>Parabasalia</taxon>
        <taxon>Tritrichomonadida</taxon>
        <taxon>Tritrichomonadidae</taxon>
        <taxon>Tritrichomonas</taxon>
    </lineage>
</organism>
<keyword evidence="2" id="KW-1185">Reference proteome</keyword>
<comment type="caution">
    <text evidence="1">The sequence shown here is derived from an EMBL/GenBank/DDBJ whole genome shotgun (WGS) entry which is preliminary data.</text>
</comment>
<sequence>MKKAKFELNLPNVIGPVLYSHTIPDKLGSMYVNDFIRFFIPIDSFKSSAETHPSNMFGTDVYPIGSPLPAVCVHQGIIIKVSSKPEESFLGARVLNVFDDDYNLKRSERIELKNVTDHVVGVDLIIQITDLRSNYEGTKKYEFKTKSSNSISSYGFAVIFGQTVYSSQVSQPNNIYESPFDMDLLSILKTSEAKENLQFFDDRKWLRFSLTGEPAYCYDVLDFCDEGLPSHQWISQRLRTSTLYFDTNTDRYEIAMTQNGDKFILKMARLNQPILSLSQIRSDGTPIRQASKTIIYEQIEWENIIFGEQGITVNEQLIEPVMCYFWAKRKRPLQ</sequence>
<dbReference type="EMBL" id="JAPFFF010000014">
    <property type="protein sequence ID" value="KAK8870300.1"/>
    <property type="molecule type" value="Genomic_DNA"/>
</dbReference>
<proteinExistence type="predicted"/>